<proteinExistence type="predicted"/>
<dbReference type="EMBL" id="PVZF01000011">
    <property type="protein sequence ID" value="PRY12208.1"/>
    <property type="molecule type" value="Genomic_DNA"/>
</dbReference>
<dbReference type="Proteomes" id="UP000238083">
    <property type="component" value="Unassembled WGS sequence"/>
</dbReference>
<evidence type="ECO:0000313" key="3">
    <source>
        <dbReference type="Proteomes" id="UP000238083"/>
    </source>
</evidence>
<reference evidence="2 3" key="1">
    <citation type="submission" date="2018-03" db="EMBL/GenBank/DDBJ databases">
        <title>Genomic Encyclopedia of Archaeal and Bacterial Type Strains, Phase II (KMG-II): from individual species to whole genera.</title>
        <authorList>
            <person name="Goeker M."/>
        </authorList>
    </citation>
    <scope>NUCLEOTIDE SEQUENCE [LARGE SCALE GENOMIC DNA]</scope>
    <source>
        <strain evidence="2 3">DSM 19711</strain>
    </source>
</reference>
<evidence type="ECO:0000313" key="2">
    <source>
        <dbReference type="EMBL" id="PRY12208.1"/>
    </source>
</evidence>
<feature type="region of interest" description="Disordered" evidence="1">
    <location>
        <begin position="20"/>
        <end position="65"/>
    </location>
</feature>
<organism evidence="2 3">
    <name type="scientific">Kineococcus rhizosphaerae</name>
    <dbReference type="NCBI Taxonomy" id="559628"/>
    <lineage>
        <taxon>Bacteria</taxon>
        <taxon>Bacillati</taxon>
        <taxon>Actinomycetota</taxon>
        <taxon>Actinomycetes</taxon>
        <taxon>Kineosporiales</taxon>
        <taxon>Kineosporiaceae</taxon>
        <taxon>Kineococcus</taxon>
    </lineage>
</organism>
<accession>A0A2T0QZT4</accession>
<comment type="caution">
    <text evidence="2">The sequence shown here is derived from an EMBL/GenBank/DDBJ whole genome shotgun (WGS) entry which is preliminary data.</text>
</comment>
<evidence type="ECO:0000256" key="1">
    <source>
        <dbReference type="SAM" id="MobiDB-lite"/>
    </source>
</evidence>
<gene>
    <name evidence="2" type="ORF">CLV37_111165</name>
</gene>
<sequence>MVRFHPRLIRALLHHRHQEWRERRAPLPPEGRLEPAWYPDRPVSGSVGASYEPVDTSRVRRSRRR</sequence>
<keyword evidence="3" id="KW-1185">Reference proteome</keyword>
<protein>
    <submittedName>
        <fullName evidence="2">Uncharacterized protein</fullName>
    </submittedName>
</protein>
<dbReference type="AlphaFoldDB" id="A0A2T0QZT4"/>
<name>A0A2T0QZT4_9ACTN</name>